<sequence>MFDSENNNRGGYNVGYLYYLAGSYLQIEWTNQHSCKSPNSNCEIIIQYMCDETIRDGSDILTIPESNEQCENNECNSDFRFGMNEDNAYYENCKRRERNKGLFVADQLLTDGASIKLASSLFQLLTTLLVK</sequence>
<gene>
    <name evidence="1" type="ORF">OXX778_LOCUS7384</name>
</gene>
<name>A0A813TU51_9BILA</name>
<dbReference type="PANTHER" id="PTHR35170">
    <property type="entry name" value="PROTEIN DD3-3"/>
    <property type="match status" value="1"/>
</dbReference>
<accession>A0A813TU51</accession>
<dbReference type="AlphaFoldDB" id="A0A813TU51"/>
<proteinExistence type="predicted"/>
<dbReference type="EMBL" id="CAJNOC010000939">
    <property type="protein sequence ID" value="CAF0819384.1"/>
    <property type="molecule type" value="Genomic_DNA"/>
</dbReference>
<reference evidence="1" key="1">
    <citation type="submission" date="2021-02" db="EMBL/GenBank/DDBJ databases">
        <authorList>
            <person name="Nowell W R."/>
        </authorList>
    </citation>
    <scope>NUCLEOTIDE SEQUENCE</scope>
    <source>
        <strain evidence="1">Ploen Becks lab</strain>
    </source>
</reference>
<evidence type="ECO:0000313" key="2">
    <source>
        <dbReference type="Proteomes" id="UP000663879"/>
    </source>
</evidence>
<evidence type="ECO:0000313" key="1">
    <source>
        <dbReference type="EMBL" id="CAF0819384.1"/>
    </source>
</evidence>
<dbReference type="OrthoDB" id="6267775at2759"/>
<keyword evidence="2" id="KW-1185">Reference proteome</keyword>
<dbReference type="InterPro" id="IPR053320">
    <property type="entry name" value="Protein_DD3-3_O-glyco"/>
</dbReference>
<organism evidence="1 2">
    <name type="scientific">Brachionus calyciflorus</name>
    <dbReference type="NCBI Taxonomy" id="104777"/>
    <lineage>
        <taxon>Eukaryota</taxon>
        <taxon>Metazoa</taxon>
        <taxon>Spiralia</taxon>
        <taxon>Gnathifera</taxon>
        <taxon>Rotifera</taxon>
        <taxon>Eurotatoria</taxon>
        <taxon>Monogononta</taxon>
        <taxon>Pseudotrocha</taxon>
        <taxon>Ploima</taxon>
        <taxon>Brachionidae</taxon>
        <taxon>Brachionus</taxon>
    </lineage>
</organism>
<dbReference type="Proteomes" id="UP000663879">
    <property type="component" value="Unassembled WGS sequence"/>
</dbReference>
<comment type="caution">
    <text evidence="1">The sequence shown here is derived from an EMBL/GenBank/DDBJ whole genome shotgun (WGS) entry which is preliminary data.</text>
</comment>
<dbReference type="PANTHER" id="PTHR35170:SF1">
    <property type="entry name" value="PROTEIN DD3-3"/>
    <property type="match status" value="1"/>
</dbReference>
<protein>
    <submittedName>
        <fullName evidence="1">Uncharacterized protein</fullName>
    </submittedName>
</protein>